<evidence type="ECO:0000256" key="7">
    <source>
        <dbReference type="SAM" id="MobiDB-lite"/>
    </source>
</evidence>
<dbReference type="EMBL" id="OV725077">
    <property type="protein sequence ID" value="CAH1389059.1"/>
    <property type="molecule type" value="Genomic_DNA"/>
</dbReference>
<feature type="region of interest" description="Disordered" evidence="7">
    <location>
        <begin position="210"/>
        <end position="245"/>
    </location>
</feature>
<feature type="transmembrane region" description="Helical" evidence="8">
    <location>
        <begin position="184"/>
        <end position="202"/>
    </location>
</feature>
<feature type="region of interest" description="Disordered" evidence="7">
    <location>
        <begin position="150"/>
        <end position="177"/>
    </location>
</feature>
<comment type="subcellular location">
    <subcellularLocation>
        <location evidence="1">Membrane</location>
        <topology evidence="1">Multi-pass membrane protein</topology>
    </subcellularLocation>
</comment>
<dbReference type="GO" id="GO:0005385">
    <property type="term" value="F:zinc ion transmembrane transporter activity"/>
    <property type="evidence" value="ECO:0007669"/>
    <property type="project" value="TreeGrafter"/>
</dbReference>
<evidence type="ECO:0000256" key="3">
    <source>
        <dbReference type="ARBA" id="ARBA00022692"/>
    </source>
</evidence>
<evidence type="ECO:0000256" key="4">
    <source>
        <dbReference type="ARBA" id="ARBA00022989"/>
    </source>
</evidence>
<dbReference type="Pfam" id="PF02535">
    <property type="entry name" value="Zip"/>
    <property type="match status" value="1"/>
</dbReference>
<protein>
    <submittedName>
        <fullName evidence="9">Uncharacterized protein</fullName>
    </submittedName>
</protein>
<feature type="compositionally biased region" description="Basic residues" evidence="7">
    <location>
        <begin position="162"/>
        <end position="171"/>
    </location>
</feature>
<dbReference type="GO" id="GO:0016020">
    <property type="term" value="C:membrane"/>
    <property type="evidence" value="ECO:0007669"/>
    <property type="project" value="UniProtKB-SubCell"/>
</dbReference>
<feature type="transmembrane region" description="Helical" evidence="8">
    <location>
        <begin position="86"/>
        <end position="110"/>
    </location>
</feature>
<organism evidence="9 10">
    <name type="scientific">Nezara viridula</name>
    <name type="common">Southern green stink bug</name>
    <name type="synonym">Cimex viridulus</name>
    <dbReference type="NCBI Taxonomy" id="85310"/>
    <lineage>
        <taxon>Eukaryota</taxon>
        <taxon>Metazoa</taxon>
        <taxon>Ecdysozoa</taxon>
        <taxon>Arthropoda</taxon>
        <taxon>Hexapoda</taxon>
        <taxon>Insecta</taxon>
        <taxon>Pterygota</taxon>
        <taxon>Neoptera</taxon>
        <taxon>Paraneoptera</taxon>
        <taxon>Hemiptera</taxon>
        <taxon>Heteroptera</taxon>
        <taxon>Panheteroptera</taxon>
        <taxon>Pentatomomorpha</taxon>
        <taxon>Pentatomoidea</taxon>
        <taxon>Pentatomidae</taxon>
        <taxon>Pentatominae</taxon>
        <taxon>Nezara</taxon>
    </lineage>
</organism>
<feature type="transmembrane region" description="Helical" evidence="8">
    <location>
        <begin position="317"/>
        <end position="336"/>
    </location>
</feature>
<dbReference type="GO" id="GO:0006882">
    <property type="term" value="P:intracellular zinc ion homeostasis"/>
    <property type="evidence" value="ECO:0007669"/>
    <property type="project" value="TreeGrafter"/>
</dbReference>
<dbReference type="InterPro" id="IPR003689">
    <property type="entry name" value="ZIP"/>
</dbReference>
<evidence type="ECO:0000256" key="5">
    <source>
        <dbReference type="ARBA" id="ARBA00023136"/>
    </source>
</evidence>
<keyword evidence="10" id="KW-1185">Reference proteome</keyword>
<evidence type="ECO:0000256" key="2">
    <source>
        <dbReference type="ARBA" id="ARBA00022448"/>
    </source>
</evidence>
<evidence type="ECO:0000256" key="1">
    <source>
        <dbReference type="ARBA" id="ARBA00004141"/>
    </source>
</evidence>
<feature type="transmembrane region" description="Helical" evidence="8">
    <location>
        <begin position="21"/>
        <end position="39"/>
    </location>
</feature>
<proteinExistence type="inferred from homology"/>
<keyword evidence="4 8" id="KW-1133">Transmembrane helix</keyword>
<dbReference type="OrthoDB" id="200954at2759"/>
<dbReference type="PANTHER" id="PTHR16950">
    <property type="entry name" value="ZINC TRANSPORTER SLC39A7 HISTIDINE-RICH MEMBRANE PROTEIN KE4"/>
    <property type="match status" value="1"/>
</dbReference>
<feature type="transmembrane region" description="Helical" evidence="8">
    <location>
        <begin position="122"/>
        <end position="140"/>
    </location>
</feature>
<evidence type="ECO:0000256" key="6">
    <source>
        <dbReference type="ARBA" id="ARBA00038485"/>
    </source>
</evidence>
<name>A0A9P0E614_NEZVI</name>
<reference evidence="9" key="1">
    <citation type="submission" date="2022-01" db="EMBL/GenBank/DDBJ databases">
        <authorList>
            <person name="King R."/>
        </authorList>
    </citation>
    <scope>NUCLEOTIDE SEQUENCE</scope>
</reference>
<dbReference type="Proteomes" id="UP001152798">
    <property type="component" value="Chromosome 1"/>
</dbReference>
<gene>
    <name evidence="9" type="ORF">NEZAVI_LOCUS529</name>
</gene>
<feature type="compositionally biased region" description="Basic and acidic residues" evidence="7">
    <location>
        <begin position="150"/>
        <end position="161"/>
    </location>
</feature>
<feature type="compositionally biased region" description="Basic and acidic residues" evidence="7">
    <location>
        <begin position="213"/>
        <end position="234"/>
    </location>
</feature>
<sequence>MVSVKFKVPFFYQRHGSISNLCRLSLLVVFICLILPLTVSSHDHHHEHEHDTQEPPSFKYSKEANLLHEAQRPRADEPRIRDKQTLWIEALGSTLLISLAPFLILFLVPLDNRSEQEPLLKILLSFASGGLLGDAFLHLIPHALSAQAHDHSHSIQKDLHSHSHSHSHSHGHSHDHDHGPDMKVGLWVLIGILLFLFIEKFVRLINPNHSHSHSHDAGVSKEVDSSKTEKKKEDDSEEKEDSASQVTENIKIAGYLNLAADIAHNFTDGLAIGASYLAGHHVGVVTTLTILIHEVPHEIGDFAILVQSGCSKKKAMYLQLLTALGAFSGTLVSLIAEGVGKLI</sequence>
<dbReference type="AlphaFoldDB" id="A0A9P0E614"/>
<evidence type="ECO:0000313" key="9">
    <source>
        <dbReference type="EMBL" id="CAH1389059.1"/>
    </source>
</evidence>
<keyword evidence="3 8" id="KW-0812">Transmembrane</keyword>
<evidence type="ECO:0000256" key="8">
    <source>
        <dbReference type="SAM" id="Phobius"/>
    </source>
</evidence>
<keyword evidence="5 8" id="KW-0472">Membrane</keyword>
<comment type="similarity">
    <text evidence="6">Belongs to the ZIP transporter (TC 2.A.5) family. KE4/Catsup subfamily.</text>
</comment>
<dbReference type="PANTHER" id="PTHR16950:SF25">
    <property type="entry name" value="ZINC TRANSPORTER SLC39A7"/>
    <property type="match status" value="1"/>
</dbReference>
<keyword evidence="2" id="KW-0813">Transport</keyword>
<accession>A0A9P0E614</accession>
<evidence type="ECO:0000313" key="10">
    <source>
        <dbReference type="Proteomes" id="UP001152798"/>
    </source>
</evidence>